<keyword evidence="3" id="KW-1185">Reference proteome</keyword>
<dbReference type="AlphaFoldDB" id="A0A1E7F118"/>
<dbReference type="InParanoid" id="A0A1E7F118"/>
<proteinExistence type="predicted"/>
<organism evidence="2 3">
    <name type="scientific">Fragilariopsis cylindrus CCMP1102</name>
    <dbReference type="NCBI Taxonomy" id="635003"/>
    <lineage>
        <taxon>Eukaryota</taxon>
        <taxon>Sar</taxon>
        <taxon>Stramenopiles</taxon>
        <taxon>Ochrophyta</taxon>
        <taxon>Bacillariophyta</taxon>
        <taxon>Bacillariophyceae</taxon>
        <taxon>Bacillariophycidae</taxon>
        <taxon>Bacillariales</taxon>
        <taxon>Bacillariaceae</taxon>
        <taxon>Fragilariopsis</taxon>
    </lineage>
</organism>
<sequence length="454" mass="50829">MGVVCCEGPPPKLAHQDDDKQQQQQTFLPQPHLQLKSPADTDDALLSSTVVNNTTDKKNKKKRKKTGVVRNRVVRINKNVTYIPLLTSASFFSTTATSTATTTATTGTTTSTPCTKASLWWTKEERKEILLSNQRVSRNFKRYHPIEVQRANLVFHEIVNDCNQNNNNYKQDDNNYPSSASSSDENEDADNHFKDDVYNFFQRERLKQRRIAATATATGAAAIAISTTNPITTKKRKRHNTVDKDDNEPRSSSSSILSEGITTTAAIAVAERIRSTDRIELESGIEINLPTHVRGLEWAVIPDAKRYRKTHSRTILRLQEHFRRRNNNTNYKNKNKKNNSIDYDDSSSFDDDDANEKCSTSLTLYEQQELLGHTSTISSRRSVKLAQVLADLDARSLDTITTTTASVTTRNDDKGNETPSLTGTTDSDDSSDINLFEPLQIKKAGIVNGSDILV</sequence>
<feature type="compositionally biased region" description="Acidic residues" evidence="1">
    <location>
        <begin position="342"/>
        <end position="352"/>
    </location>
</feature>
<name>A0A1E7F118_9STRA</name>
<evidence type="ECO:0000256" key="1">
    <source>
        <dbReference type="SAM" id="MobiDB-lite"/>
    </source>
</evidence>
<evidence type="ECO:0000313" key="2">
    <source>
        <dbReference type="EMBL" id="OEU11755.1"/>
    </source>
</evidence>
<gene>
    <name evidence="2" type="ORF">FRACYDRAFT_263308</name>
</gene>
<accession>A0A1E7F118</accession>
<dbReference type="KEGG" id="fcy:FRACYDRAFT_263308"/>
<dbReference type="EMBL" id="KV784366">
    <property type="protein sequence ID" value="OEU11755.1"/>
    <property type="molecule type" value="Genomic_DNA"/>
</dbReference>
<reference evidence="2 3" key="1">
    <citation type="submission" date="2016-09" db="EMBL/GenBank/DDBJ databases">
        <title>Extensive genetic diversity and differential bi-allelic expression allows diatom success in the polar Southern Ocean.</title>
        <authorList>
            <consortium name="DOE Joint Genome Institute"/>
            <person name="Mock T."/>
            <person name="Otillar R.P."/>
            <person name="Strauss J."/>
            <person name="Dupont C."/>
            <person name="Frickenhaus S."/>
            <person name="Maumus F."/>
            <person name="Mcmullan M."/>
            <person name="Sanges R."/>
            <person name="Schmutz J."/>
            <person name="Toseland A."/>
            <person name="Valas R."/>
            <person name="Veluchamy A."/>
            <person name="Ward B.J."/>
            <person name="Allen A."/>
            <person name="Barry K."/>
            <person name="Falciatore A."/>
            <person name="Ferrante M."/>
            <person name="Fortunato A.E."/>
            <person name="Gloeckner G."/>
            <person name="Gruber A."/>
            <person name="Hipkin R."/>
            <person name="Janech M."/>
            <person name="Kroth P."/>
            <person name="Leese F."/>
            <person name="Lindquist E."/>
            <person name="Lyon B.R."/>
            <person name="Martin J."/>
            <person name="Mayer C."/>
            <person name="Parker M."/>
            <person name="Quesneville H."/>
            <person name="Raymond J."/>
            <person name="Uhlig C."/>
            <person name="Valentin K.U."/>
            <person name="Worden A.Z."/>
            <person name="Armbrust E.V."/>
            <person name="Bowler C."/>
            <person name="Green B."/>
            <person name="Moulton V."/>
            <person name="Van Oosterhout C."/>
            <person name="Grigoriev I."/>
        </authorList>
    </citation>
    <scope>NUCLEOTIDE SEQUENCE [LARGE SCALE GENOMIC DNA]</scope>
    <source>
        <strain evidence="2 3">CCMP1102</strain>
    </source>
</reference>
<evidence type="ECO:0000313" key="3">
    <source>
        <dbReference type="Proteomes" id="UP000095751"/>
    </source>
</evidence>
<dbReference type="OrthoDB" id="56712at2759"/>
<dbReference type="Proteomes" id="UP000095751">
    <property type="component" value="Unassembled WGS sequence"/>
</dbReference>
<protein>
    <submittedName>
        <fullName evidence="2">Uncharacterized protein</fullName>
    </submittedName>
</protein>
<feature type="compositionally biased region" description="Basic and acidic residues" evidence="1">
    <location>
        <begin position="240"/>
        <end position="249"/>
    </location>
</feature>
<feature type="region of interest" description="Disordered" evidence="1">
    <location>
        <begin position="408"/>
        <end position="429"/>
    </location>
</feature>
<feature type="compositionally biased region" description="Low complexity" evidence="1">
    <location>
        <begin position="165"/>
        <end position="183"/>
    </location>
</feature>
<feature type="region of interest" description="Disordered" evidence="1">
    <location>
        <begin position="322"/>
        <end position="352"/>
    </location>
</feature>
<feature type="region of interest" description="Disordered" evidence="1">
    <location>
        <begin position="229"/>
        <end position="258"/>
    </location>
</feature>
<feature type="region of interest" description="Disordered" evidence="1">
    <location>
        <begin position="165"/>
        <end position="191"/>
    </location>
</feature>